<name>A0A835S928_9CHLO</name>
<feature type="region of interest" description="Disordered" evidence="1">
    <location>
        <begin position="569"/>
        <end position="641"/>
    </location>
</feature>
<organism evidence="2 3">
    <name type="scientific">Chlamydomonas schloesseri</name>
    <dbReference type="NCBI Taxonomy" id="2026947"/>
    <lineage>
        <taxon>Eukaryota</taxon>
        <taxon>Viridiplantae</taxon>
        <taxon>Chlorophyta</taxon>
        <taxon>core chlorophytes</taxon>
        <taxon>Chlorophyceae</taxon>
        <taxon>CS clade</taxon>
        <taxon>Chlamydomonadales</taxon>
        <taxon>Chlamydomonadaceae</taxon>
        <taxon>Chlamydomonas</taxon>
    </lineage>
</organism>
<feature type="compositionally biased region" description="Low complexity" evidence="1">
    <location>
        <begin position="323"/>
        <end position="338"/>
    </location>
</feature>
<dbReference type="AlphaFoldDB" id="A0A835S928"/>
<gene>
    <name evidence="2" type="ORF">HYH02_015377</name>
</gene>
<dbReference type="EMBL" id="JAEHOD010000177">
    <property type="protein sequence ID" value="KAG2422992.1"/>
    <property type="molecule type" value="Genomic_DNA"/>
</dbReference>
<protein>
    <submittedName>
        <fullName evidence="2">Uncharacterized protein</fullName>
    </submittedName>
</protein>
<evidence type="ECO:0000313" key="3">
    <source>
        <dbReference type="Proteomes" id="UP000613740"/>
    </source>
</evidence>
<feature type="compositionally biased region" description="Polar residues" evidence="1">
    <location>
        <begin position="611"/>
        <end position="631"/>
    </location>
</feature>
<accession>A0A835S928</accession>
<dbReference type="Proteomes" id="UP000613740">
    <property type="component" value="Unassembled WGS sequence"/>
</dbReference>
<keyword evidence="3" id="KW-1185">Reference proteome</keyword>
<reference evidence="2" key="1">
    <citation type="journal article" date="2020" name="bioRxiv">
        <title>Comparative genomics of Chlamydomonas.</title>
        <authorList>
            <person name="Craig R.J."/>
            <person name="Hasan A.R."/>
            <person name="Ness R.W."/>
            <person name="Keightley P.D."/>
        </authorList>
    </citation>
    <scope>NUCLEOTIDE SEQUENCE</scope>
    <source>
        <strain evidence="2">CCAP 11/173</strain>
    </source>
</reference>
<feature type="region of interest" description="Disordered" evidence="1">
    <location>
        <begin position="777"/>
        <end position="815"/>
    </location>
</feature>
<dbReference type="OrthoDB" id="536145at2759"/>
<proteinExistence type="predicted"/>
<feature type="region of interest" description="Disordered" evidence="1">
    <location>
        <begin position="316"/>
        <end position="352"/>
    </location>
</feature>
<evidence type="ECO:0000313" key="2">
    <source>
        <dbReference type="EMBL" id="KAG2422992.1"/>
    </source>
</evidence>
<feature type="region of interest" description="Disordered" evidence="1">
    <location>
        <begin position="502"/>
        <end position="527"/>
    </location>
</feature>
<feature type="compositionally biased region" description="Polar residues" evidence="1">
    <location>
        <begin position="508"/>
        <end position="527"/>
    </location>
</feature>
<feature type="compositionally biased region" description="Acidic residues" evidence="1">
    <location>
        <begin position="595"/>
        <end position="609"/>
    </location>
</feature>
<evidence type="ECO:0000256" key="1">
    <source>
        <dbReference type="SAM" id="MobiDB-lite"/>
    </source>
</evidence>
<feature type="compositionally biased region" description="Low complexity" evidence="1">
    <location>
        <begin position="784"/>
        <end position="804"/>
    </location>
</feature>
<sequence>MGNIGRGRGASGATTGRGPDLNTIAISLTAALKAYGATDVQVTTHPGDMERPPTLLARGRDRTLALAVLQLVAARPGNLFPQNQPLHRATLDFRALPNFAVREGDAQVLATVRGVEGPEEAYQTINTLRHAGAATLRKLLGKTQTYQELRDRVHKYVGSAIWGILSCSARAYGKGAAEEHNLRQAYCPDLLRRNVVALSYTNPFQASIAQNARHLLMGVRGEAVALISMLPFPAPAAELQTATEYAVLLRNEGLCSQARLSELPAVIDNLQKQAAEQDRACRKFTKEVCENPDLLGSYTGDDTTAGNVQLRRCRDEDDLGFTPASSRRPARSTSAAAGAGPGPSADPPPYISPAIQRALERAKAQQPGGRRAYIVDSSRNHLQQLLGAGADSPEQLAASLHWSAHRTGQLVAVHQYHVRITAPGDLVFQAPEGNATLALLCPTSHDAGSVCAAGWCDNTLNPAQLTLKLPTSLSLTDDDGEKRITMVGIMHPSLGGRYMHTGAHAPTTDRNAPSVVTSHAQQHQHQRTTSVIARNLLAGEPFLAGLEQATELKEYRARIQKQTGLLLQHPPPAQQLQPSNQLGSPAFRARQRDTNEDEPLTLSDSDDDQVPQASSGNQHQNSAARSLSDQLAQEAATADVSNQVNRMQSAITDAGHRLEYASLALELMSNAVTAKDANSFQSAATKAASALTAADSILAAARVAYNAALAAPATAAAAPHHARAKQLAERGTQLEQQLSNLRQAYNVATQHSPDPAATRQHKLDDLERTLLELRRTQHKERAEQQAQQLAQLARQQALLAEQPAPDAPMGEEANT</sequence>
<comment type="caution">
    <text evidence="2">The sequence shown here is derived from an EMBL/GenBank/DDBJ whole genome shotgun (WGS) entry which is preliminary data.</text>
</comment>